<gene>
    <name evidence="3" type="ordered locus">Krad_1168</name>
</gene>
<dbReference type="Pfam" id="PF11350">
    <property type="entry name" value="DUF3152"/>
    <property type="match status" value="1"/>
</dbReference>
<accession>A6W767</accession>
<dbReference type="AlphaFoldDB" id="A6W767"/>
<name>A6W767_KINRD</name>
<dbReference type="STRING" id="266940.Krad_1168"/>
<dbReference type="SUPFAM" id="SSF55486">
    <property type="entry name" value="Metalloproteases ('zincins'), catalytic domain"/>
    <property type="match status" value="1"/>
</dbReference>
<dbReference type="InterPro" id="IPR022603">
    <property type="entry name" value="DUF3152"/>
</dbReference>
<dbReference type="HOGENOM" id="CLU_037318_1_1_11"/>
<dbReference type="eggNOG" id="COG5479">
    <property type="taxonomic scope" value="Bacteria"/>
</dbReference>
<organism evidence="3 4">
    <name type="scientific">Kineococcus radiotolerans (strain ATCC BAA-149 / DSM 14245 / SRS30216)</name>
    <dbReference type="NCBI Taxonomy" id="266940"/>
    <lineage>
        <taxon>Bacteria</taxon>
        <taxon>Bacillati</taxon>
        <taxon>Actinomycetota</taxon>
        <taxon>Actinomycetes</taxon>
        <taxon>Kineosporiales</taxon>
        <taxon>Kineosporiaceae</taxon>
        <taxon>Kineococcus</taxon>
    </lineage>
</organism>
<dbReference type="EMBL" id="CP000750">
    <property type="protein sequence ID" value="ABS02656.1"/>
    <property type="molecule type" value="Genomic_DNA"/>
</dbReference>
<feature type="domain" description="DUF3152" evidence="2">
    <location>
        <begin position="94"/>
        <end position="261"/>
    </location>
</feature>
<dbReference type="OrthoDB" id="9779865at2"/>
<evidence type="ECO:0000259" key="2">
    <source>
        <dbReference type="Pfam" id="PF11350"/>
    </source>
</evidence>
<dbReference type="Proteomes" id="UP000001116">
    <property type="component" value="Chromosome"/>
</dbReference>
<dbReference type="KEGG" id="kra:Krad_1168"/>
<feature type="compositionally biased region" description="Low complexity" evidence="1">
    <location>
        <begin position="42"/>
        <end position="55"/>
    </location>
</feature>
<dbReference type="RefSeq" id="WP_012084490.1">
    <property type="nucleotide sequence ID" value="NC_009664.2"/>
</dbReference>
<feature type="region of interest" description="Disordered" evidence="1">
    <location>
        <begin position="37"/>
        <end position="82"/>
    </location>
</feature>
<proteinExistence type="predicted"/>
<evidence type="ECO:0000313" key="4">
    <source>
        <dbReference type="Proteomes" id="UP000001116"/>
    </source>
</evidence>
<protein>
    <recommendedName>
        <fullName evidence="2">DUF3152 domain-containing protein</fullName>
    </recommendedName>
</protein>
<evidence type="ECO:0000256" key="1">
    <source>
        <dbReference type="SAM" id="MobiDB-lite"/>
    </source>
</evidence>
<reference evidence="4" key="1">
    <citation type="journal article" date="2008" name="PLoS ONE">
        <title>Survival in nuclear waste, extreme resistance, and potential applications gleaned from the genome sequence of Kineococcus radiotolerans SRS30216.</title>
        <authorList>
            <person name="Bagwell C.E."/>
            <person name="Bhat S."/>
            <person name="Hawkins G.M."/>
            <person name="Smith B.W."/>
            <person name="Biswas T."/>
            <person name="Hoover T.R."/>
            <person name="Saunders E."/>
            <person name="Han C.S."/>
            <person name="Tsodikov O.V."/>
            <person name="Shimkets L.J."/>
        </authorList>
    </citation>
    <scope>NUCLEOTIDE SEQUENCE [LARGE SCALE GENOMIC DNA]</scope>
    <source>
        <strain evidence="4">ATCC BAA-149 / DSM 14245 / SRS30216</strain>
    </source>
</reference>
<evidence type="ECO:0000313" key="3">
    <source>
        <dbReference type="EMBL" id="ABS02656.1"/>
    </source>
</evidence>
<keyword evidence="4" id="KW-1185">Reference proteome</keyword>
<sequence>MLLPDPAPAPDRLAPAPRRALLLGGLGALAWLAGCTGTPSRAAGTATDAAAASPSAPAPAPADPAPPAPSTPTAPAPPPGLTAADVAAGILRREVPQSGGGTLVVVPGSSPAPASARVRTVRVEVEQDLVDAGVLDPAAFAGFALGVLNDPRGWGAGGTTSFARTDGDAEIRLVLATPDTSAALCRPLRTMGTLSCRTGDAAVLTWYRWVEAIPDYGEDRTGYRQYVVNHEVGHALGHGHDPNPGPGRLAPVMMQQTKGLDGALPNPWPNP</sequence>
<feature type="compositionally biased region" description="Pro residues" evidence="1">
    <location>
        <begin position="56"/>
        <end position="80"/>
    </location>
</feature>